<comment type="subcellular location">
    <subcellularLocation>
        <location evidence="1">Nucleus</location>
    </subcellularLocation>
</comment>
<dbReference type="FunFam" id="2.40.50.140:FF:000220">
    <property type="entry name" value="DNA ligase"/>
    <property type="match status" value="1"/>
</dbReference>
<keyword evidence="6 11" id="KW-0227">DNA damage</keyword>
<dbReference type="InterPro" id="IPR011084">
    <property type="entry name" value="DRMBL"/>
</dbReference>
<dbReference type="Gene3D" id="3.30.1490.70">
    <property type="match status" value="1"/>
</dbReference>
<evidence type="ECO:0000256" key="1">
    <source>
        <dbReference type="ARBA" id="ARBA00004123"/>
    </source>
</evidence>
<feature type="compositionally biased region" description="Basic residues" evidence="13">
    <location>
        <begin position="586"/>
        <end position="602"/>
    </location>
</feature>
<dbReference type="GO" id="GO:0006310">
    <property type="term" value="P:DNA recombination"/>
    <property type="evidence" value="ECO:0007669"/>
    <property type="project" value="UniProtKB-KW"/>
</dbReference>
<dbReference type="Pfam" id="PF04675">
    <property type="entry name" value="DNA_ligase_A_N"/>
    <property type="match status" value="1"/>
</dbReference>
<dbReference type="CDD" id="cd16273">
    <property type="entry name" value="SNM1A-1C-like_MBL-fold"/>
    <property type="match status" value="1"/>
</dbReference>
<dbReference type="GO" id="GO:0006273">
    <property type="term" value="P:lagging strand elongation"/>
    <property type="evidence" value="ECO:0007669"/>
    <property type="project" value="TreeGrafter"/>
</dbReference>
<accession>A0AAV2EYH9</accession>
<evidence type="ECO:0000313" key="15">
    <source>
        <dbReference type="EMBL" id="CAL1390653.1"/>
    </source>
</evidence>
<dbReference type="FunFam" id="3.40.50.12650:FF:000006">
    <property type="entry name" value="DNA ligase"/>
    <property type="match status" value="1"/>
</dbReference>
<dbReference type="Pfam" id="PF04679">
    <property type="entry name" value="DNA_ligase_A_C"/>
    <property type="match status" value="1"/>
</dbReference>
<feature type="compositionally biased region" description="Polar residues" evidence="13">
    <location>
        <begin position="603"/>
        <end position="628"/>
    </location>
</feature>
<evidence type="ECO:0000256" key="11">
    <source>
        <dbReference type="RuleBase" id="RU000617"/>
    </source>
</evidence>
<dbReference type="InterPro" id="IPR000977">
    <property type="entry name" value="DNA_ligase_ATP-dep"/>
</dbReference>
<dbReference type="InterPro" id="IPR012310">
    <property type="entry name" value="DNA_ligase_ATP-dep_cent"/>
</dbReference>
<comment type="catalytic activity">
    <reaction evidence="10 11">
        <text>ATP + (deoxyribonucleotide)n-3'-hydroxyl + 5'-phospho-(deoxyribonucleotide)m = (deoxyribonucleotide)n+m + AMP + diphosphate.</text>
        <dbReference type="EC" id="6.5.1.1"/>
    </reaction>
</comment>
<reference evidence="15 16" key="1">
    <citation type="submission" date="2024-04" db="EMBL/GenBank/DDBJ databases">
        <authorList>
            <person name="Fracassetti M."/>
        </authorList>
    </citation>
    <scope>NUCLEOTIDE SEQUENCE [LARGE SCALE GENOMIC DNA]</scope>
</reference>
<dbReference type="Proteomes" id="UP001497516">
    <property type="component" value="Chromosome 5"/>
</dbReference>
<dbReference type="GO" id="GO:0071897">
    <property type="term" value="P:DNA biosynthetic process"/>
    <property type="evidence" value="ECO:0007669"/>
    <property type="project" value="InterPro"/>
</dbReference>
<name>A0AAV2EYH9_9ROSI</name>
<keyword evidence="9" id="KW-0539">Nucleus</keyword>
<feature type="compositionally biased region" description="Low complexity" evidence="13">
    <location>
        <begin position="574"/>
        <end position="585"/>
    </location>
</feature>
<keyword evidence="7 11" id="KW-0067">ATP-binding</keyword>
<feature type="domain" description="ATP-dependent DNA ligase family profile" evidence="14">
    <location>
        <begin position="1140"/>
        <end position="1287"/>
    </location>
</feature>
<sequence length="1412" mass="156785">MSSSSSSQSPKSLDSLLLHRRALSSRTVAIPPSDPLPAAPLPSSLPPSKFIPGTRFLIDAFRHAATVPAPAAAYFLSHFHSDHYSGLYPNWSHGIIFCSQITADLVTRVLKIPKQFVFPLPLRETVLVDGSEVTLVDANHCPGAVQFLFKVPAKSSTTGFEMYVHTGDFRYISSMSEDALLRGFIGCDAVFLDTTYCNPKYVFPAQDEAVDYVVSVIDSVRKECLDKRVLFLIATYVIGKERILLETARRCQTKVLVDGKKMEVLRVLGYGETEGFTEDVLQSDVHVVGWNVLGETWPYFRPNFVKMAEIMAERGYSRVVGFVPTGWTYEVKHNKFAVRAKDSCEVHLVPYSEHSNYDELREYVKLLRPKRVIPTVGVDVENLDSKQVHKMQKHFSGLVDETANKKDFLMNFLRGSTESEKGFETDGLSLLNEEGQLDVEPSDPIAVENAVPLSISNTLENQKGSDSLDVVVLTEEETQRLIKELSDCLPVWVTHDQMLHLLGRSGRNIVDAVSNFYECETEFHEQVVSSKASVSSSQTDTQNSPDVLLTPESTCNTINRGSSVIAFSQKFKPSNVKSLSSGSSPGKRKRKMDVKAGKKAKSTSKVQSSGSKQSTITRFFSKSLPNTSEDSKKQTISEEVPGNGNLLVDDAPNLYGQEVGQFVQITGVDESFRSYAATILERTKGDINKALDIHYGKPESIPGKDVETLAVSDKLVQPQSVTNERSYAQGNKSLQEAGVGFALSVKEPAVPCSDATLMSLPPEKYDPIKHACWNVGQPVPYIHLARTFDLVEAEKGKIKATSMLCNMFRSILALSPDDLLAAVYLCTDKIAADHENVELNIGGSLVTSALTEACGPSASEIREMYNNVGDLGDVAQRCWQTKKRQKLLAPTSPLLIRDVFSSLHKISSQTGSKSTGRKKSLIVNLMCACQEKEMKFLVRTLVRNLRIGAMMKTILPALAQAVAMNSFPSSSDKHSASHIKEILQGLSTAVVEAYNILPNLDMLVPSLVKNSIGFSSSTLSMDPGIPIKPMLAKITNGVSQVLKLFENKAFSCEFKYDGQRAQIHRLSNGTIRVFSRNGDETTSKFPDLINIVDESCNRTEDTFIIDAEVVAVDRKNGCKLMSFQELSSRERGSKESSITLDSIKVEICVFVFDIMFANGKQLLKFPLRQRRKYLRDLFPDERPGYFRYAEEMTVEPNDACLGNESILNRMNTFLEDAWQCSCEGIMVKTLDVDAGYSPSKRADSWLKVKRDYVEGLGDSLDLVPIGAWHGNGRKAGWYSPFLMACYNPETEEFQSVCRVMSGFSDAFYKEMKEFFTGDRTLTKKPPYYRTLEVPDMWFSAELVWEIRGADLTISPVHQAGVGLVHQTRGISIRFPRFVRSVGDRNPEDCSSAADIARMFNAQPRKMDLTSGS</sequence>
<dbReference type="GO" id="GO:0006281">
    <property type="term" value="P:DNA repair"/>
    <property type="evidence" value="ECO:0007669"/>
    <property type="project" value="UniProtKB-KW"/>
</dbReference>
<dbReference type="EC" id="6.5.1.1" evidence="11"/>
<dbReference type="InterPro" id="IPR012309">
    <property type="entry name" value="DNA_ligase_ATP-dep_C"/>
</dbReference>
<evidence type="ECO:0000256" key="3">
    <source>
        <dbReference type="ARBA" id="ARBA00022598"/>
    </source>
</evidence>
<dbReference type="Gene3D" id="3.30.470.30">
    <property type="entry name" value="DNA ligase/mRNA capping enzyme"/>
    <property type="match status" value="1"/>
</dbReference>
<evidence type="ECO:0000256" key="5">
    <source>
        <dbReference type="ARBA" id="ARBA00022741"/>
    </source>
</evidence>
<feature type="region of interest" description="Disordered" evidence="13">
    <location>
        <begin position="574"/>
        <end position="644"/>
    </location>
</feature>
<feature type="region of interest" description="Disordered" evidence="13">
    <location>
        <begin position="530"/>
        <end position="553"/>
    </location>
</feature>
<dbReference type="GO" id="GO:0005634">
    <property type="term" value="C:nucleus"/>
    <property type="evidence" value="ECO:0007669"/>
    <property type="project" value="UniProtKB-SubCell"/>
</dbReference>
<dbReference type="InterPro" id="IPR016059">
    <property type="entry name" value="DNA_ligase_ATP-dep_CS"/>
</dbReference>
<evidence type="ECO:0000256" key="8">
    <source>
        <dbReference type="ARBA" id="ARBA00023204"/>
    </source>
</evidence>
<dbReference type="GO" id="GO:0003910">
    <property type="term" value="F:DNA ligase (ATP) activity"/>
    <property type="evidence" value="ECO:0007669"/>
    <property type="project" value="UniProtKB-EC"/>
</dbReference>
<dbReference type="Gene3D" id="1.10.3260.10">
    <property type="entry name" value="DNA ligase, ATP-dependent, N-terminal domain"/>
    <property type="match status" value="1"/>
</dbReference>
<evidence type="ECO:0000256" key="2">
    <source>
        <dbReference type="ARBA" id="ARBA00007572"/>
    </source>
</evidence>
<evidence type="ECO:0000256" key="12">
    <source>
        <dbReference type="RuleBase" id="RU004196"/>
    </source>
</evidence>
<dbReference type="InterPro" id="IPR012308">
    <property type="entry name" value="DNA_ligase_ATP-dep_N"/>
</dbReference>
<dbReference type="SUPFAM" id="SSF50249">
    <property type="entry name" value="Nucleic acid-binding proteins"/>
    <property type="match status" value="1"/>
</dbReference>
<evidence type="ECO:0000313" key="16">
    <source>
        <dbReference type="Proteomes" id="UP001497516"/>
    </source>
</evidence>
<comment type="similarity">
    <text evidence="2 12">Belongs to the ATP-dependent DNA ligase family.</text>
</comment>
<keyword evidence="4" id="KW-0235">DNA replication</keyword>
<dbReference type="Pfam" id="PF07522">
    <property type="entry name" value="DRMBL"/>
    <property type="match status" value="1"/>
</dbReference>
<dbReference type="CDD" id="cd07969">
    <property type="entry name" value="OBF_DNA_ligase_I"/>
    <property type="match status" value="1"/>
</dbReference>
<evidence type="ECO:0000256" key="4">
    <source>
        <dbReference type="ARBA" id="ARBA00022705"/>
    </source>
</evidence>
<organism evidence="15 16">
    <name type="scientific">Linum trigynum</name>
    <dbReference type="NCBI Taxonomy" id="586398"/>
    <lineage>
        <taxon>Eukaryota</taxon>
        <taxon>Viridiplantae</taxon>
        <taxon>Streptophyta</taxon>
        <taxon>Embryophyta</taxon>
        <taxon>Tracheophyta</taxon>
        <taxon>Spermatophyta</taxon>
        <taxon>Magnoliopsida</taxon>
        <taxon>eudicotyledons</taxon>
        <taxon>Gunneridae</taxon>
        <taxon>Pentapetalae</taxon>
        <taxon>rosids</taxon>
        <taxon>fabids</taxon>
        <taxon>Malpighiales</taxon>
        <taxon>Linaceae</taxon>
        <taxon>Linum</taxon>
    </lineage>
</organism>
<dbReference type="CDD" id="cd07900">
    <property type="entry name" value="Adenylation_DNA_ligase_I_Euk"/>
    <property type="match status" value="1"/>
</dbReference>
<keyword evidence="16" id="KW-1185">Reference proteome</keyword>
<dbReference type="PANTHER" id="PTHR45674:SF9">
    <property type="entry name" value="DNA LIGASE 3"/>
    <property type="match status" value="1"/>
</dbReference>
<evidence type="ECO:0000256" key="6">
    <source>
        <dbReference type="ARBA" id="ARBA00022763"/>
    </source>
</evidence>
<proteinExistence type="inferred from homology"/>
<dbReference type="GO" id="GO:0005524">
    <property type="term" value="F:ATP binding"/>
    <property type="evidence" value="ECO:0007669"/>
    <property type="project" value="UniProtKB-KW"/>
</dbReference>
<keyword evidence="11" id="KW-0233">DNA recombination</keyword>
<dbReference type="FunFam" id="3.30.470.30:FF:000002">
    <property type="entry name" value="DNA ligase"/>
    <property type="match status" value="1"/>
</dbReference>
<dbReference type="Gene3D" id="3.60.15.10">
    <property type="entry name" value="Ribonuclease Z/Hydroxyacylglutathione hydrolase-like"/>
    <property type="match status" value="1"/>
</dbReference>
<dbReference type="GO" id="GO:0003677">
    <property type="term" value="F:DNA binding"/>
    <property type="evidence" value="ECO:0007669"/>
    <property type="project" value="InterPro"/>
</dbReference>
<evidence type="ECO:0000256" key="10">
    <source>
        <dbReference type="ARBA" id="ARBA00034003"/>
    </source>
</evidence>
<evidence type="ECO:0000256" key="9">
    <source>
        <dbReference type="ARBA" id="ARBA00023242"/>
    </source>
</evidence>
<keyword evidence="5 11" id="KW-0547">Nucleotide-binding</keyword>
<protein>
    <recommendedName>
        <fullName evidence="11">DNA ligase</fullName>
        <ecNumber evidence="11">6.5.1.1</ecNumber>
    </recommendedName>
</protein>
<dbReference type="InterPro" id="IPR012340">
    <property type="entry name" value="NA-bd_OB-fold"/>
</dbReference>
<evidence type="ECO:0000256" key="13">
    <source>
        <dbReference type="SAM" id="MobiDB-lite"/>
    </source>
</evidence>
<dbReference type="InterPro" id="IPR036599">
    <property type="entry name" value="DNA_ligase_N_sf"/>
</dbReference>
<gene>
    <name evidence="15" type="ORF">LTRI10_LOCUS31422</name>
</gene>
<feature type="compositionally biased region" description="Polar residues" evidence="13">
    <location>
        <begin position="538"/>
        <end position="553"/>
    </location>
</feature>
<dbReference type="SUPFAM" id="SSF56091">
    <property type="entry name" value="DNA ligase/mRNA capping enzyme, catalytic domain"/>
    <property type="match status" value="1"/>
</dbReference>
<dbReference type="PROSITE" id="PS00697">
    <property type="entry name" value="DNA_LIGASE_A1"/>
    <property type="match status" value="1"/>
</dbReference>
<dbReference type="Gene3D" id="2.40.50.140">
    <property type="entry name" value="Nucleic acid-binding proteins"/>
    <property type="match status" value="1"/>
</dbReference>
<dbReference type="InterPro" id="IPR036866">
    <property type="entry name" value="RibonucZ/Hydroxyglut_hydro"/>
</dbReference>
<dbReference type="SUPFAM" id="SSF117018">
    <property type="entry name" value="ATP-dependent DNA ligase DNA-binding domain"/>
    <property type="match status" value="1"/>
</dbReference>
<dbReference type="NCBIfam" id="TIGR00574">
    <property type="entry name" value="dnl1"/>
    <property type="match status" value="1"/>
</dbReference>
<dbReference type="SUPFAM" id="SSF56281">
    <property type="entry name" value="Metallo-hydrolase/oxidoreductase"/>
    <property type="match status" value="1"/>
</dbReference>
<dbReference type="PROSITE" id="PS50160">
    <property type="entry name" value="DNA_LIGASE_A3"/>
    <property type="match status" value="1"/>
</dbReference>
<dbReference type="PANTHER" id="PTHR45674">
    <property type="entry name" value="DNA LIGASE 1/3 FAMILY MEMBER"/>
    <property type="match status" value="1"/>
</dbReference>
<dbReference type="EMBL" id="OZ034818">
    <property type="protein sequence ID" value="CAL1390653.1"/>
    <property type="molecule type" value="Genomic_DNA"/>
</dbReference>
<dbReference type="Pfam" id="PF01068">
    <property type="entry name" value="DNA_ligase_A_M"/>
    <property type="match status" value="1"/>
</dbReference>
<evidence type="ECO:0000256" key="7">
    <source>
        <dbReference type="ARBA" id="ARBA00022840"/>
    </source>
</evidence>
<evidence type="ECO:0000259" key="14">
    <source>
        <dbReference type="PROSITE" id="PS50160"/>
    </source>
</evidence>
<dbReference type="InterPro" id="IPR050191">
    <property type="entry name" value="ATP-dep_DNA_ligase"/>
</dbReference>
<keyword evidence="8 11" id="KW-0234">DNA repair</keyword>
<dbReference type="Gene3D" id="3.40.50.12650">
    <property type="match status" value="1"/>
</dbReference>
<keyword evidence="3 11" id="KW-0436">Ligase</keyword>